<accession>A0A653ZGB6</accession>
<reference evidence="1 2" key="1">
    <citation type="submission" date="2019-10" db="EMBL/GenBank/DDBJ databases">
        <authorList>
            <person name="Karimi E."/>
        </authorList>
    </citation>
    <scope>NUCLEOTIDE SEQUENCE [LARGE SCALE GENOMIC DNA]</scope>
    <source>
        <strain evidence="1">Sphingobacterium sp. 8BC</strain>
    </source>
</reference>
<evidence type="ECO:0000313" key="1">
    <source>
        <dbReference type="EMBL" id="VXC54151.1"/>
    </source>
</evidence>
<gene>
    <name evidence="1" type="ORF">SPHINGO8BC_140159</name>
</gene>
<dbReference type="AlphaFoldDB" id="A0A653ZGB6"/>
<protein>
    <submittedName>
        <fullName evidence="1">Uncharacterized protein</fullName>
    </submittedName>
</protein>
<dbReference type="EMBL" id="CABWMV010000006">
    <property type="protein sequence ID" value="VXC54151.1"/>
    <property type="molecule type" value="Genomic_DNA"/>
</dbReference>
<proteinExistence type="predicted"/>
<organism evidence="1 2">
    <name type="scientific">Sphingobacterium multivorum</name>
    <dbReference type="NCBI Taxonomy" id="28454"/>
    <lineage>
        <taxon>Bacteria</taxon>
        <taxon>Pseudomonadati</taxon>
        <taxon>Bacteroidota</taxon>
        <taxon>Sphingobacteriia</taxon>
        <taxon>Sphingobacteriales</taxon>
        <taxon>Sphingobacteriaceae</taxon>
        <taxon>Sphingobacterium</taxon>
    </lineage>
</organism>
<dbReference type="Proteomes" id="UP000432350">
    <property type="component" value="Unassembled WGS sequence"/>
</dbReference>
<sequence>MKVLLLRRKKIRTKWRKLTKRSHTSDSNFEDIQKNMITPTSDKNNLLSRSVYLFNITFKHIRPLRSAA</sequence>
<name>A0A653ZGB6_SPHMU</name>
<evidence type="ECO:0000313" key="2">
    <source>
        <dbReference type="Proteomes" id="UP000432350"/>
    </source>
</evidence>